<dbReference type="RefSeq" id="WP_093395783.1">
    <property type="nucleotide sequence ID" value="NZ_FOUU01000008.1"/>
</dbReference>
<dbReference type="InterPro" id="IPR018201">
    <property type="entry name" value="Ketoacyl_synth_AS"/>
</dbReference>
<protein>
    <submittedName>
        <fullName evidence="5">3-oxoacyl-[acyl-carrier-protein] synthase II</fullName>
    </submittedName>
</protein>
<reference evidence="5 6" key="1">
    <citation type="submission" date="2016-10" db="EMBL/GenBank/DDBJ databases">
        <authorList>
            <person name="de Groot N.N."/>
        </authorList>
    </citation>
    <scope>NUCLEOTIDE SEQUENCE [LARGE SCALE GENOMIC DNA]</scope>
    <source>
        <strain evidence="5 6">DSM 9990</strain>
    </source>
</reference>
<dbReference type="PROSITE" id="PS00606">
    <property type="entry name" value="KS3_1"/>
    <property type="match status" value="1"/>
</dbReference>
<dbReference type="PANTHER" id="PTHR11712:SF336">
    <property type="entry name" value="3-OXOACYL-[ACYL-CARRIER-PROTEIN] SYNTHASE, MITOCHONDRIAL"/>
    <property type="match status" value="1"/>
</dbReference>
<dbReference type="SMART" id="SM00825">
    <property type="entry name" value="PKS_KS"/>
    <property type="match status" value="1"/>
</dbReference>
<dbReference type="InterPro" id="IPR016039">
    <property type="entry name" value="Thiolase-like"/>
</dbReference>
<dbReference type="FunFam" id="3.40.47.10:FF:000029">
    <property type="entry name" value="3-oxoacyl-[acyl-carrier-protein] synthase 1"/>
    <property type="match status" value="1"/>
</dbReference>
<accession>A0A1I4V9Y2</accession>
<sequence length="415" mass="44694">MRARSAVVTAMELITPLGVGLDRSWKRLVRGESGIDRISLFDPSGHKCQIAGECRDFNPEDFLDRKTITRFDRMVHLFVAAALLTIENWRFQYRGDPFRFSVIGASAIGCPSTFEQNHAELLRRGPRKVSPFCVVAIAANTAACEVARRIGAKGPQYFLQEACAAGTKAMATATALIRQNVIDAAVVVGADAGITPTIMASLENLGAITTGQWNETPSKASRPFDRERKGFVPSEGAGCVILEALEHAEKRGAEPLAEVAGIGATCDAHHPTAAEPSGESIIQCMKQAIKDAGIRPEEVNYINAHGTSTPLNDLVETRAIKKVFGPKAYQIPISSNKSMIGHLWGAAGIVESIFTVKSILDGIIPPTINLDFPDPECDLDYVPNLSRPADIRIALTNSFGFGGINASLVIKKVEE</sequence>
<keyword evidence="6" id="KW-1185">Reference proteome</keyword>
<evidence type="ECO:0000256" key="2">
    <source>
        <dbReference type="ARBA" id="ARBA00022679"/>
    </source>
</evidence>
<dbReference type="Pfam" id="PF02801">
    <property type="entry name" value="Ketoacyl-synt_C"/>
    <property type="match status" value="1"/>
</dbReference>
<dbReference type="OrthoDB" id="9808669at2"/>
<gene>
    <name evidence="5" type="ORF">SAMN05660836_02192</name>
</gene>
<evidence type="ECO:0000259" key="4">
    <source>
        <dbReference type="PROSITE" id="PS52004"/>
    </source>
</evidence>
<dbReference type="AlphaFoldDB" id="A0A1I4V9Y2"/>
<dbReference type="NCBIfam" id="NF005589">
    <property type="entry name" value="PRK07314.1"/>
    <property type="match status" value="1"/>
</dbReference>
<dbReference type="InterPro" id="IPR014030">
    <property type="entry name" value="Ketoacyl_synth_N"/>
</dbReference>
<evidence type="ECO:0000313" key="6">
    <source>
        <dbReference type="Proteomes" id="UP000199611"/>
    </source>
</evidence>
<feature type="domain" description="Ketosynthase family 3 (KS3)" evidence="4">
    <location>
        <begin position="3"/>
        <end position="412"/>
    </location>
</feature>
<proteinExistence type="inferred from homology"/>
<dbReference type="InterPro" id="IPR000794">
    <property type="entry name" value="Beta-ketoacyl_synthase"/>
</dbReference>
<dbReference type="Pfam" id="PF00109">
    <property type="entry name" value="ketoacyl-synt"/>
    <property type="match status" value="1"/>
</dbReference>
<dbReference type="CDD" id="cd00834">
    <property type="entry name" value="KAS_I_II"/>
    <property type="match status" value="1"/>
</dbReference>
<dbReference type="GO" id="GO:0004315">
    <property type="term" value="F:3-oxoacyl-[acyl-carrier-protein] synthase activity"/>
    <property type="evidence" value="ECO:0007669"/>
    <property type="project" value="InterPro"/>
</dbReference>
<evidence type="ECO:0000256" key="3">
    <source>
        <dbReference type="RuleBase" id="RU003694"/>
    </source>
</evidence>
<dbReference type="SUPFAM" id="SSF53901">
    <property type="entry name" value="Thiolase-like"/>
    <property type="match status" value="2"/>
</dbReference>
<dbReference type="GO" id="GO:0006633">
    <property type="term" value="P:fatty acid biosynthetic process"/>
    <property type="evidence" value="ECO:0007669"/>
    <property type="project" value="InterPro"/>
</dbReference>
<dbReference type="EMBL" id="FOUU01000008">
    <property type="protein sequence ID" value="SFM97989.1"/>
    <property type="molecule type" value="Genomic_DNA"/>
</dbReference>
<dbReference type="InterPro" id="IPR014031">
    <property type="entry name" value="Ketoacyl_synth_C"/>
</dbReference>
<dbReference type="InterPro" id="IPR020841">
    <property type="entry name" value="PKS_Beta-ketoAc_synthase_dom"/>
</dbReference>
<dbReference type="Proteomes" id="UP000199611">
    <property type="component" value="Unassembled WGS sequence"/>
</dbReference>
<dbReference type="PANTHER" id="PTHR11712">
    <property type="entry name" value="POLYKETIDE SYNTHASE-RELATED"/>
    <property type="match status" value="1"/>
</dbReference>
<dbReference type="STRING" id="39841.SAMN05660836_02192"/>
<evidence type="ECO:0000313" key="5">
    <source>
        <dbReference type="EMBL" id="SFM97989.1"/>
    </source>
</evidence>
<evidence type="ECO:0000256" key="1">
    <source>
        <dbReference type="ARBA" id="ARBA00008467"/>
    </source>
</evidence>
<dbReference type="Gene3D" id="3.40.47.10">
    <property type="match status" value="1"/>
</dbReference>
<dbReference type="PROSITE" id="PS52004">
    <property type="entry name" value="KS3_2"/>
    <property type="match status" value="1"/>
</dbReference>
<keyword evidence="2 3" id="KW-0808">Transferase</keyword>
<comment type="similarity">
    <text evidence="1 3">Belongs to the thiolase-like superfamily. Beta-ketoacyl-ACP synthases family.</text>
</comment>
<organism evidence="5 6">
    <name type="scientific">Thermodesulforhabdus norvegica</name>
    <dbReference type="NCBI Taxonomy" id="39841"/>
    <lineage>
        <taxon>Bacteria</taxon>
        <taxon>Pseudomonadati</taxon>
        <taxon>Thermodesulfobacteriota</taxon>
        <taxon>Syntrophobacteria</taxon>
        <taxon>Syntrophobacterales</taxon>
        <taxon>Thermodesulforhabdaceae</taxon>
        <taxon>Thermodesulforhabdus</taxon>
    </lineage>
</organism>
<name>A0A1I4V9Y2_9BACT</name>